<feature type="region of interest" description="Disordered" evidence="2">
    <location>
        <begin position="497"/>
        <end position="518"/>
    </location>
</feature>
<sequence>MPTPRMSMRKLKEVLRLKWACGLTHRQISRAIGISVGAVSKFAAQARQAGLDWAAAEALSDDELEARLKPAPTDATATTSRRIEPDYAALHRELRRKGVTLQLLWEEYAEANPGQRTYRYTQFCQKYKDWAKSIKRSMRQQHRAGEKLFADFAGPTVPILARDGGVEFEAHVFVAVLGASNYTFACATRTETMADWIGSLCDALEFIGGVPELLVPDNPKALIARPDRYEPGLGTTTQDFVNHYGTAMLPARPRKPQDKAKVEVGVQIVERWVLARLRHYRFYSLAELNKAIAGLVADLNQRPFKRLEGNRREWFERLDQPVLRALPVRRYEIATFQKCRVNIDYHVDVGGHYYSVPHSLARQEVWARITRHGVEILHGGKRVAAHARSRLKGKHTTIAEHMPAAHRAHMEWTPGRLLNWGASVGPGAEAVVRHLLTNKPHPEMGYRACLGLLSLARKYGKHRLEAACQRALKIGSPTRRSVLSILEAGLDLQPSLPTVSTEWRSPEHENVRGPDYYH</sequence>
<evidence type="ECO:0000259" key="3">
    <source>
        <dbReference type="PROSITE" id="PS50532"/>
    </source>
</evidence>
<dbReference type="GO" id="GO:0003676">
    <property type="term" value="F:nucleic acid binding"/>
    <property type="evidence" value="ECO:0007669"/>
    <property type="project" value="InterPro"/>
</dbReference>
<feature type="domain" description="HTH IS408-type" evidence="3">
    <location>
        <begin position="11"/>
        <end position="94"/>
    </location>
</feature>
<dbReference type="PANTHER" id="PTHR35004:SF8">
    <property type="entry name" value="TRANSPOSASE RV3428C-RELATED"/>
    <property type="match status" value="1"/>
</dbReference>
<organism evidence="5 6">
    <name type="scientific">Caballeronia sordidicola</name>
    <name type="common">Burkholderia sordidicola</name>
    <dbReference type="NCBI Taxonomy" id="196367"/>
    <lineage>
        <taxon>Bacteria</taxon>
        <taxon>Pseudomonadati</taxon>
        <taxon>Pseudomonadota</taxon>
        <taxon>Betaproteobacteria</taxon>
        <taxon>Burkholderiales</taxon>
        <taxon>Burkholderiaceae</taxon>
        <taxon>Caballeronia</taxon>
    </lineage>
</organism>
<dbReference type="Proteomes" id="UP000054893">
    <property type="component" value="Unassembled WGS sequence"/>
</dbReference>
<gene>
    <name evidence="5" type="ORF">AWB64_05280</name>
</gene>
<dbReference type="Gene3D" id="3.30.420.10">
    <property type="entry name" value="Ribonuclease H-like superfamily/Ribonuclease H"/>
    <property type="match status" value="1"/>
</dbReference>
<dbReference type="EMBL" id="FCOC02000023">
    <property type="protein sequence ID" value="SAL50094.1"/>
    <property type="molecule type" value="Genomic_DNA"/>
</dbReference>
<evidence type="ECO:0000256" key="1">
    <source>
        <dbReference type="ARBA" id="ARBA00009277"/>
    </source>
</evidence>
<dbReference type="InterPro" id="IPR001584">
    <property type="entry name" value="Integrase_cat-core"/>
</dbReference>
<proteinExistence type="inferred from homology"/>
<evidence type="ECO:0000313" key="5">
    <source>
        <dbReference type="EMBL" id="SAL50094.1"/>
    </source>
</evidence>
<dbReference type="PROSITE" id="PS50994">
    <property type="entry name" value="INTEGRASE"/>
    <property type="match status" value="1"/>
</dbReference>
<dbReference type="OrthoDB" id="2065409at2"/>
<dbReference type="InterPro" id="IPR036397">
    <property type="entry name" value="RNaseH_sf"/>
</dbReference>
<evidence type="ECO:0000256" key="2">
    <source>
        <dbReference type="SAM" id="MobiDB-lite"/>
    </source>
</evidence>
<dbReference type="RefSeq" id="WP_060858280.1">
    <property type="nucleotide sequence ID" value="NZ_FCOC02000023.1"/>
</dbReference>
<feature type="domain" description="Integrase catalytic" evidence="4">
    <location>
        <begin position="140"/>
        <end position="335"/>
    </location>
</feature>
<dbReference type="AlphaFoldDB" id="A0A158I0F7"/>
<protein>
    <submittedName>
        <fullName evidence="5">Integrase catalytic region</fullName>
    </submittedName>
</protein>
<dbReference type="GO" id="GO:0015074">
    <property type="term" value="P:DNA integration"/>
    <property type="evidence" value="ECO:0007669"/>
    <property type="project" value="InterPro"/>
</dbReference>
<evidence type="ECO:0000313" key="6">
    <source>
        <dbReference type="Proteomes" id="UP000054893"/>
    </source>
</evidence>
<dbReference type="InterPro" id="IPR054353">
    <property type="entry name" value="IstA-like_C"/>
</dbReference>
<dbReference type="Pfam" id="PF22483">
    <property type="entry name" value="Mu-transpos_C_2"/>
    <property type="match status" value="1"/>
</dbReference>
<name>A0A158I0F7_CABSO</name>
<dbReference type="NCBIfam" id="NF033546">
    <property type="entry name" value="transpos_IS21"/>
    <property type="match status" value="1"/>
</dbReference>
<reference evidence="5 6" key="1">
    <citation type="submission" date="2016-01" db="EMBL/GenBank/DDBJ databases">
        <authorList>
            <person name="Oliw E.H."/>
        </authorList>
    </citation>
    <scope>NUCLEOTIDE SEQUENCE [LARGE SCALE GENOMIC DNA]</scope>
    <source>
        <strain evidence="5">LMG 22029</strain>
    </source>
</reference>
<feature type="compositionally biased region" description="Basic and acidic residues" evidence="2">
    <location>
        <begin position="504"/>
        <end position="518"/>
    </location>
</feature>
<dbReference type="PROSITE" id="PS50532">
    <property type="entry name" value="HTH_IS408"/>
    <property type="match status" value="1"/>
</dbReference>
<dbReference type="SUPFAM" id="SSF53098">
    <property type="entry name" value="Ribonuclease H-like"/>
    <property type="match status" value="1"/>
</dbReference>
<comment type="similarity">
    <text evidence="1">Belongs to the transposase IS21/IS408/IS1162 family.</text>
</comment>
<accession>A0A158I0F7</accession>
<dbReference type="PANTHER" id="PTHR35004">
    <property type="entry name" value="TRANSPOSASE RV3428C-RELATED"/>
    <property type="match status" value="1"/>
</dbReference>
<dbReference type="InterPro" id="IPR017895">
    <property type="entry name" value="HTH_IS408/IS1162_type"/>
</dbReference>
<dbReference type="InterPro" id="IPR012337">
    <property type="entry name" value="RNaseH-like_sf"/>
</dbReference>
<evidence type="ECO:0000259" key="4">
    <source>
        <dbReference type="PROSITE" id="PS50994"/>
    </source>
</evidence>